<organism evidence="3 4">
    <name type="scientific">Paraburkholderia pallida</name>
    <dbReference type="NCBI Taxonomy" id="2547399"/>
    <lineage>
        <taxon>Bacteria</taxon>
        <taxon>Pseudomonadati</taxon>
        <taxon>Pseudomonadota</taxon>
        <taxon>Betaproteobacteria</taxon>
        <taxon>Burkholderiales</taxon>
        <taxon>Burkholderiaceae</taxon>
        <taxon>Paraburkholderia</taxon>
    </lineage>
</organism>
<reference evidence="3 4" key="1">
    <citation type="submission" date="2019-03" db="EMBL/GenBank/DDBJ databases">
        <title>Paraburkholderia sp. 7MH5, isolated from subtropical forest soil.</title>
        <authorList>
            <person name="Gao Z.-H."/>
            <person name="Qiu L.-H."/>
        </authorList>
    </citation>
    <scope>NUCLEOTIDE SEQUENCE [LARGE SCALE GENOMIC DNA]</scope>
    <source>
        <strain evidence="3 4">7MH5</strain>
    </source>
</reference>
<evidence type="ECO:0000313" key="4">
    <source>
        <dbReference type="Proteomes" id="UP000295727"/>
    </source>
</evidence>
<sequence length="106" mass="10799">MSIRRVLLATFVAATSMGAIASASAQGLTRDEVRQQLIDAEANGSRFVADASYPDVSPVFANQVAHSAAPHADSGRGMPTTGTSDSGAPHMACVGPVSFCNIYAGS</sequence>
<dbReference type="KEGG" id="ppai:E1956_39010"/>
<dbReference type="RefSeq" id="WP_134758657.1">
    <property type="nucleotide sequence ID" value="NZ_CP038151.1"/>
</dbReference>
<evidence type="ECO:0000256" key="1">
    <source>
        <dbReference type="SAM" id="MobiDB-lite"/>
    </source>
</evidence>
<keyword evidence="2" id="KW-0732">Signal</keyword>
<dbReference type="OrthoDB" id="9035534at2"/>
<protein>
    <submittedName>
        <fullName evidence="3">DUF4148 domain-containing protein</fullName>
    </submittedName>
</protein>
<accession>A0A4P7D527</accession>
<feature type="signal peptide" evidence="2">
    <location>
        <begin position="1"/>
        <end position="21"/>
    </location>
</feature>
<dbReference type="EMBL" id="CP038151">
    <property type="protein sequence ID" value="QBR03158.1"/>
    <property type="molecule type" value="Genomic_DNA"/>
</dbReference>
<dbReference type="AlphaFoldDB" id="A0A4P7D527"/>
<gene>
    <name evidence="3" type="ORF">E1956_39010</name>
</gene>
<dbReference type="Proteomes" id="UP000295727">
    <property type="component" value="Chromosome 4"/>
</dbReference>
<name>A0A4P7D527_9BURK</name>
<feature type="region of interest" description="Disordered" evidence="1">
    <location>
        <begin position="67"/>
        <end position="86"/>
    </location>
</feature>
<dbReference type="Pfam" id="PF13663">
    <property type="entry name" value="DUF4148"/>
    <property type="match status" value="1"/>
</dbReference>
<feature type="chain" id="PRO_5020849832" evidence="2">
    <location>
        <begin position="22"/>
        <end position="106"/>
    </location>
</feature>
<proteinExistence type="predicted"/>
<dbReference type="InterPro" id="IPR025421">
    <property type="entry name" value="DUF4148"/>
</dbReference>
<evidence type="ECO:0000313" key="3">
    <source>
        <dbReference type="EMBL" id="QBR03158.1"/>
    </source>
</evidence>
<keyword evidence="4" id="KW-1185">Reference proteome</keyword>
<evidence type="ECO:0000256" key="2">
    <source>
        <dbReference type="SAM" id="SignalP"/>
    </source>
</evidence>